<dbReference type="Pfam" id="PF00106">
    <property type="entry name" value="adh_short"/>
    <property type="match status" value="1"/>
</dbReference>
<dbReference type="PRINTS" id="PR00080">
    <property type="entry name" value="SDRFAMILY"/>
</dbReference>
<dbReference type="GO" id="GO:0016491">
    <property type="term" value="F:oxidoreductase activity"/>
    <property type="evidence" value="ECO:0007669"/>
    <property type="project" value="UniProtKB-KW"/>
</dbReference>
<dbReference type="InterPro" id="IPR020904">
    <property type="entry name" value="Sc_DH/Rdtase_CS"/>
</dbReference>
<sequence length="226" mass="23271">MPTAIVTGASRGLGLELTRTLTGAGWRVIVDARDAAELSEAVGGLPGVTAVAGDVTSPAHREELIDAAWNTGGLDLLVNNAGTLGPSPLPSVAELPLAALRDVFETNVLAPLALTQLAAPMLRAARGAVVLVTSDAAVAAYPGWGGYGAGKAALEQLGRVLGAEEPELAVWQLDPGDLRTRMHQDAFPGEDISDRPLPSTVAPGLLNLLAKRPASGRQRLADWLDA</sequence>
<dbReference type="SUPFAM" id="SSF51735">
    <property type="entry name" value="NAD(P)-binding Rossmann-fold domains"/>
    <property type="match status" value="1"/>
</dbReference>
<dbReference type="RefSeq" id="WP_184843258.1">
    <property type="nucleotide sequence ID" value="NZ_JACHMN010000003.1"/>
</dbReference>
<dbReference type="PANTHER" id="PTHR43669:SF3">
    <property type="entry name" value="ALCOHOL DEHYDROGENASE, PUTATIVE (AFU_ORTHOLOGUE AFUA_3G03445)-RELATED"/>
    <property type="match status" value="1"/>
</dbReference>
<dbReference type="PRINTS" id="PR00081">
    <property type="entry name" value="GDHRDH"/>
</dbReference>
<dbReference type="PROSITE" id="PS00061">
    <property type="entry name" value="ADH_SHORT"/>
    <property type="match status" value="1"/>
</dbReference>
<reference evidence="4 5" key="1">
    <citation type="submission" date="2020-08" db="EMBL/GenBank/DDBJ databases">
        <title>Sequencing the genomes of 1000 actinobacteria strains.</title>
        <authorList>
            <person name="Klenk H.-P."/>
        </authorList>
    </citation>
    <scope>NUCLEOTIDE SEQUENCE [LARGE SCALE GENOMIC DNA]</scope>
    <source>
        <strain evidence="4 5">DSM 45362</strain>
    </source>
</reference>
<evidence type="ECO:0000313" key="4">
    <source>
        <dbReference type="EMBL" id="MBB5872914.1"/>
    </source>
</evidence>
<dbReference type="InterPro" id="IPR002347">
    <property type="entry name" value="SDR_fam"/>
</dbReference>
<evidence type="ECO:0000313" key="5">
    <source>
        <dbReference type="Proteomes" id="UP000587527"/>
    </source>
</evidence>
<proteinExistence type="inferred from homology"/>
<evidence type="ECO:0000256" key="1">
    <source>
        <dbReference type="ARBA" id="ARBA00006484"/>
    </source>
</evidence>
<dbReference type="PANTHER" id="PTHR43669">
    <property type="entry name" value="5-KETO-D-GLUCONATE 5-REDUCTASE"/>
    <property type="match status" value="1"/>
</dbReference>
<evidence type="ECO:0000256" key="3">
    <source>
        <dbReference type="RuleBase" id="RU000363"/>
    </source>
</evidence>
<organism evidence="4 5">
    <name type="scientific">Allocatelliglobosispora scoriae</name>
    <dbReference type="NCBI Taxonomy" id="643052"/>
    <lineage>
        <taxon>Bacteria</taxon>
        <taxon>Bacillati</taxon>
        <taxon>Actinomycetota</taxon>
        <taxon>Actinomycetes</taxon>
        <taxon>Micromonosporales</taxon>
        <taxon>Micromonosporaceae</taxon>
        <taxon>Allocatelliglobosispora</taxon>
    </lineage>
</organism>
<accession>A0A841BXM9</accession>
<protein>
    <submittedName>
        <fullName evidence="4">NAD(P)-dependent dehydrogenase (Short-subunit alcohol dehydrogenase family)</fullName>
    </submittedName>
</protein>
<comment type="similarity">
    <text evidence="1 3">Belongs to the short-chain dehydrogenases/reductases (SDR) family.</text>
</comment>
<dbReference type="EMBL" id="JACHMN010000003">
    <property type="protein sequence ID" value="MBB5872914.1"/>
    <property type="molecule type" value="Genomic_DNA"/>
</dbReference>
<evidence type="ECO:0000256" key="2">
    <source>
        <dbReference type="ARBA" id="ARBA00023002"/>
    </source>
</evidence>
<dbReference type="AlphaFoldDB" id="A0A841BXM9"/>
<gene>
    <name evidence="4" type="ORF">F4553_006348</name>
</gene>
<dbReference type="Proteomes" id="UP000587527">
    <property type="component" value="Unassembled WGS sequence"/>
</dbReference>
<dbReference type="InterPro" id="IPR036291">
    <property type="entry name" value="NAD(P)-bd_dom_sf"/>
</dbReference>
<comment type="caution">
    <text evidence="4">The sequence shown here is derived from an EMBL/GenBank/DDBJ whole genome shotgun (WGS) entry which is preliminary data.</text>
</comment>
<keyword evidence="5" id="KW-1185">Reference proteome</keyword>
<dbReference type="Gene3D" id="3.40.50.720">
    <property type="entry name" value="NAD(P)-binding Rossmann-like Domain"/>
    <property type="match status" value="1"/>
</dbReference>
<name>A0A841BXM9_9ACTN</name>
<dbReference type="CDD" id="cd05233">
    <property type="entry name" value="SDR_c"/>
    <property type="match status" value="1"/>
</dbReference>
<keyword evidence="2" id="KW-0560">Oxidoreductase</keyword>